<sequence>MTIEVPTCVVVSAEFVEEDIVESDVSDDECDDDDDLSASSDDESCSSRWEKSLPPSSPVAAVSPRKPERQRSLRRPRRGVRDIGQLGQDHVEGSMHSRSIPGTQKPRCPKQSPRCPRRQASSEGGIRVPSRKPVSVEMSLRMLLRKNEAEGPLRQNRRFTCGTGNAQFMTPSCPESRAARQRTSAILSMWDQDSSSSMGRDILPPRPRRMRSINKTLEQQLQTAIDALNNC</sequence>
<dbReference type="AlphaFoldDB" id="A0A9N8EUI2"/>
<evidence type="ECO:0000256" key="1">
    <source>
        <dbReference type="SAM" id="MobiDB-lite"/>
    </source>
</evidence>
<feature type="compositionally biased region" description="Low complexity" evidence="1">
    <location>
        <begin position="52"/>
        <end position="64"/>
    </location>
</feature>
<feature type="region of interest" description="Disordered" evidence="1">
    <location>
        <begin position="20"/>
        <end position="131"/>
    </location>
</feature>
<dbReference type="Proteomes" id="UP001153069">
    <property type="component" value="Unassembled WGS sequence"/>
</dbReference>
<organism evidence="2 3">
    <name type="scientific">Seminavis robusta</name>
    <dbReference type="NCBI Taxonomy" id="568900"/>
    <lineage>
        <taxon>Eukaryota</taxon>
        <taxon>Sar</taxon>
        <taxon>Stramenopiles</taxon>
        <taxon>Ochrophyta</taxon>
        <taxon>Bacillariophyta</taxon>
        <taxon>Bacillariophyceae</taxon>
        <taxon>Bacillariophycidae</taxon>
        <taxon>Naviculales</taxon>
        <taxon>Naviculaceae</taxon>
        <taxon>Seminavis</taxon>
    </lineage>
</organism>
<name>A0A9N8EUI2_9STRA</name>
<proteinExistence type="predicted"/>
<feature type="compositionally biased region" description="Acidic residues" evidence="1">
    <location>
        <begin position="20"/>
        <end position="44"/>
    </location>
</feature>
<dbReference type="EMBL" id="CAICTM010002222">
    <property type="protein sequence ID" value="CAB9528427.1"/>
    <property type="molecule type" value="Genomic_DNA"/>
</dbReference>
<comment type="caution">
    <text evidence="2">The sequence shown here is derived from an EMBL/GenBank/DDBJ whole genome shotgun (WGS) entry which is preliminary data.</text>
</comment>
<keyword evidence="3" id="KW-1185">Reference proteome</keyword>
<evidence type="ECO:0000313" key="2">
    <source>
        <dbReference type="EMBL" id="CAB9528427.1"/>
    </source>
</evidence>
<gene>
    <name evidence="2" type="ORF">SEMRO_2224_G319720.1</name>
</gene>
<evidence type="ECO:0000313" key="3">
    <source>
        <dbReference type="Proteomes" id="UP001153069"/>
    </source>
</evidence>
<accession>A0A9N8EUI2</accession>
<protein>
    <submittedName>
        <fullName evidence="2">Uncharacterized protein</fullName>
    </submittedName>
</protein>
<reference evidence="2" key="1">
    <citation type="submission" date="2020-06" db="EMBL/GenBank/DDBJ databases">
        <authorList>
            <consortium name="Plant Systems Biology data submission"/>
        </authorList>
    </citation>
    <scope>NUCLEOTIDE SEQUENCE</scope>
    <source>
        <strain evidence="2">D6</strain>
    </source>
</reference>